<evidence type="ECO:0000313" key="2">
    <source>
        <dbReference type="EMBL" id="GGE54760.1"/>
    </source>
</evidence>
<dbReference type="SUPFAM" id="SSF55729">
    <property type="entry name" value="Acyl-CoA N-acyltransferases (Nat)"/>
    <property type="match status" value="1"/>
</dbReference>
<dbReference type="EMBL" id="SLWO01000002">
    <property type="protein sequence ID" value="TCO29172.1"/>
    <property type="molecule type" value="Genomic_DNA"/>
</dbReference>
<reference evidence="2" key="1">
    <citation type="journal article" date="2014" name="Int. J. Syst. Evol. Microbiol.">
        <title>Complete genome of a new Firmicutes species belonging to the dominant human colonic microbiota ('Ruminococcus bicirculans') reveals two chromosomes and a selective capacity to utilize plant glucans.</title>
        <authorList>
            <consortium name="NISC Comparative Sequencing Program"/>
            <person name="Wegmann U."/>
            <person name="Louis P."/>
            <person name="Goesmann A."/>
            <person name="Henrissat B."/>
            <person name="Duncan S.H."/>
            <person name="Flint H.J."/>
        </authorList>
    </citation>
    <scope>NUCLEOTIDE SEQUENCE</scope>
    <source>
        <strain evidence="2">CGMCC 1.15644</strain>
    </source>
</reference>
<evidence type="ECO:0000313" key="4">
    <source>
        <dbReference type="Proteomes" id="UP000295684"/>
    </source>
</evidence>
<dbReference type="OrthoDB" id="5109343at2"/>
<keyword evidence="3" id="KW-0808">Transferase</keyword>
<dbReference type="Proteomes" id="UP000295684">
    <property type="component" value="Unassembled WGS sequence"/>
</dbReference>
<dbReference type="InterPro" id="IPR000182">
    <property type="entry name" value="GNAT_dom"/>
</dbReference>
<dbReference type="Proteomes" id="UP000622648">
    <property type="component" value="Unassembled WGS sequence"/>
</dbReference>
<dbReference type="EMBL" id="BMJO01000003">
    <property type="protein sequence ID" value="GGE54760.1"/>
    <property type="molecule type" value="Genomic_DNA"/>
</dbReference>
<sequence length="184" mass="21298">MIEITTSNTSSDLEGIIILQKKNLKMDLSLLEISEQGFVTVSHTLDDLKKMHLHEKNIIAKDGEQVIAYVLGMTEQSKNDIPRLVEMYESFDHIQFKGMPVGDYHYIVVGQVCVDKNYRGQGLFDQCYEAYKNHFASRYDFAITEIAYINLRSMKAHERIGFKTIYTYTDVAGVAWNVVVWDWR</sequence>
<proteinExistence type="predicted"/>
<gene>
    <name evidence="3" type="ORF">EV200_102594</name>
    <name evidence="2" type="ORF">GCM10011413_21370</name>
</gene>
<feature type="domain" description="N-acetyltransferase" evidence="1">
    <location>
        <begin position="47"/>
        <end position="162"/>
    </location>
</feature>
<name>A0A4R2HIW4_9SPHI</name>
<evidence type="ECO:0000259" key="1">
    <source>
        <dbReference type="Pfam" id="PF00583"/>
    </source>
</evidence>
<dbReference type="RefSeq" id="WP_132530415.1">
    <property type="nucleotide sequence ID" value="NZ_BMJO01000003.1"/>
</dbReference>
<dbReference type="Pfam" id="PF00583">
    <property type="entry name" value="Acetyltransf_1"/>
    <property type="match status" value="1"/>
</dbReference>
<comment type="caution">
    <text evidence="3">The sequence shown here is derived from an EMBL/GenBank/DDBJ whole genome shotgun (WGS) entry which is preliminary data.</text>
</comment>
<reference evidence="5" key="2">
    <citation type="journal article" date="2019" name="Int. J. Syst. Evol. Microbiol.">
        <title>The Global Catalogue of Microorganisms (GCM) 10K type strain sequencing project: providing services to taxonomists for standard genome sequencing and annotation.</title>
        <authorList>
            <consortium name="The Broad Institute Genomics Platform"/>
            <consortium name="The Broad Institute Genome Sequencing Center for Infectious Disease"/>
            <person name="Wu L."/>
            <person name="Ma J."/>
        </authorList>
    </citation>
    <scope>NUCLEOTIDE SEQUENCE [LARGE SCALE GENOMIC DNA]</scope>
    <source>
        <strain evidence="5">CGMCC 1.15644</strain>
    </source>
</reference>
<dbReference type="AlphaFoldDB" id="A0A4R2HIW4"/>
<reference evidence="2" key="4">
    <citation type="submission" date="2024-05" db="EMBL/GenBank/DDBJ databases">
        <authorList>
            <person name="Sun Q."/>
            <person name="Zhou Y."/>
        </authorList>
    </citation>
    <scope>NUCLEOTIDE SEQUENCE</scope>
    <source>
        <strain evidence="2">CGMCC 1.15644</strain>
    </source>
</reference>
<dbReference type="Gene3D" id="3.40.630.30">
    <property type="match status" value="1"/>
</dbReference>
<evidence type="ECO:0000313" key="5">
    <source>
        <dbReference type="Proteomes" id="UP000622648"/>
    </source>
</evidence>
<dbReference type="InterPro" id="IPR016181">
    <property type="entry name" value="Acyl_CoA_acyltransferase"/>
</dbReference>
<protein>
    <submittedName>
        <fullName evidence="3">Acetyltransferase (GNAT) family protein</fullName>
    </submittedName>
</protein>
<dbReference type="GO" id="GO:0016747">
    <property type="term" value="F:acyltransferase activity, transferring groups other than amino-acyl groups"/>
    <property type="evidence" value="ECO:0007669"/>
    <property type="project" value="InterPro"/>
</dbReference>
<accession>A0A4R2HIW4</accession>
<keyword evidence="5" id="KW-1185">Reference proteome</keyword>
<evidence type="ECO:0000313" key="3">
    <source>
        <dbReference type="EMBL" id="TCO29172.1"/>
    </source>
</evidence>
<reference evidence="3 4" key="3">
    <citation type="submission" date="2019-03" db="EMBL/GenBank/DDBJ databases">
        <title>Genomic Encyclopedia of Type Strains, Phase IV (KMG-IV): sequencing the most valuable type-strain genomes for metagenomic binning, comparative biology and taxonomic classification.</title>
        <authorList>
            <person name="Goeker M."/>
        </authorList>
    </citation>
    <scope>NUCLEOTIDE SEQUENCE [LARGE SCALE GENOMIC DNA]</scope>
    <source>
        <strain evidence="3 4">DSM 103236</strain>
    </source>
</reference>
<organism evidence="3 4">
    <name type="scientific">Pedobacter psychrotolerans</name>
    <dbReference type="NCBI Taxonomy" id="1843235"/>
    <lineage>
        <taxon>Bacteria</taxon>
        <taxon>Pseudomonadati</taxon>
        <taxon>Bacteroidota</taxon>
        <taxon>Sphingobacteriia</taxon>
        <taxon>Sphingobacteriales</taxon>
        <taxon>Sphingobacteriaceae</taxon>
        <taxon>Pedobacter</taxon>
    </lineage>
</organism>